<dbReference type="InterPro" id="IPR056024">
    <property type="entry name" value="DUF7605"/>
</dbReference>
<dbReference type="SUPFAM" id="SSF52540">
    <property type="entry name" value="P-loop containing nucleoside triphosphate hydrolases"/>
    <property type="match status" value="1"/>
</dbReference>
<evidence type="ECO:0000313" key="5">
    <source>
        <dbReference type="Proteomes" id="UP000254866"/>
    </source>
</evidence>
<dbReference type="GeneID" id="43597316"/>
<dbReference type="InterPro" id="IPR027417">
    <property type="entry name" value="P-loop_NTPase"/>
</dbReference>
<accession>A0A370TNE0</accession>
<feature type="region of interest" description="Disordered" evidence="1">
    <location>
        <begin position="165"/>
        <end position="186"/>
    </location>
</feature>
<reference evidence="4 5" key="1">
    <citation type="journal article" date="2018" name="IMA Fungus">
        <title>IMA Genome-F 9: Draft genome sequence of Annulohypoxylon stygium, Aspergillus mulundensis, Berkeleyomyces basicola (syn. Thielaviopsis basicola), Ceratocystis smalleyi, two Cercospora beticola strains, Coleophoma cylindrospora, Fusarium fracticaudum, Phialophora cf. hyalina, and Morchella septimelata.</title>
        <authorList>
            <person name="Wingfield B.D."/>
            <person name="Bills G.F."/>
            <person name="Dong Y."/>
            <person name="Huang W."/>
            <person name="Nel W.J."/>
            <person name="Swalarsk-Parry B.S."/>
            <person name="Vaghefi N."/>
            <person name="Wilken P.M."/>
            <person name="An Z."/>
            <person name="de Beer Z.W."/>
            <person name="De Vos L."/>
            <person name="Chen L."/>
            <person name="Duong T.A."/>
            <person name="Gao Y."/>
            <person name="Hammerbacher A."/>
            <person name="Kikkert J.R."/>
            <person name="Li Y."/>
            <person name="Li H."/>
            <person name="Li K."/>
            <person name="Li Q."/>
            <person name="Liu X."/>
            <person name="Ma X."/>
            <person name="Naidoo K."/>
            <person name="Pethybridge S.J."/>
            <person name="Sun J."/>
            <person name="Steenkamp E.T."/>
            <person name="van der Nest M.A."/>
            <person name="van Wyk S."/>
            <person name="Wingfield M.J."/>
            <person name="Xiong C."/>
            <person name="Yue Q."/>
            <person name="Zhang X."/>
        </authorList>
    </citation>
    <scope>NUCLEOTIDE SEQUENCE [LARGE SCALE GENOMIC DNA]</scope>
    <source>
        <strain evidence="4 5">BP 5553</strain>
    </source>
</reference>
<dbReference type="Pfam" id="PF00350">
    <property type="entry name" value="Dynamin_N"/>
    <property type="match status" value="1"/>
</dbReference>
<evidence type="ECO:0000259" key="2">
    <source>
        <dbReference type="Pfam" id="PF00350"/>
    </source>
</evidence>
<name>A0A370TNE0_9HELO</name>
<sequence length="967" mass="107588">MSNSFPERKILPVRSRKSLGQRGERRNISNSDQGQLSTLPLSADAQRLEQPLEISPASNNLSPRRPKSANAANVTTSQTGNFLTSSYEDNGFEFGGGAAPPLDTMRFSPSLGSQTRSSDLSLPILSRLEPEDPQSLHTLYSDEKIVATTENEDLGMPIPVLLDGRLASTGAGPSTPPQTQLPPFSQMSELGSSSSLYLHGRSVSATSFTSDISYNSDPTSPYIVGSEEAPLEPFFTSTFQTALQRGLDIAKDAASAMEEAGLSIVEGGVLQRLISDAKGLSTFKGPGTRTIAILGDSGEGKSSLINALLHFPDIAKTGDIGAACTSVVTEYRQKTAIHVAPITIEVEYLSMSEIEDLIKELIWNYRRIYLPHSEGENVTENEYTMMQRVSEQAWSSLEAGFSHQREFSKDLLINDMSEAGLAIANNQLVQWAHELNWPDSGESGKWTSTADTADECCEKTSVFMQDRFWPFTKIIRVYLGADVLKTGVVLADLPGLHDTNLARDINQKAARREFCGPNKRIAEEVMMKFDKDIEEAKRRGDKSLKKQLKRKQELLLINARSIHVKEGLQRTYSSKIPKGELEVFCVSNTTYEKFAKKGNVEMVQASGIPELRRFCYTITAHAQLLEAKNCLRSMLSSLLNSAKLWAAKPTEPQQTVEANLDESIYFAVDNRKQEESLDAVSRAKNEFKETFQELVLELLDKQNEAWENVAAQNGRTWCTVWHWSNVSIHSQYNAWCRKDGDHWTEKRGKVNWNADLIWKMRMEMAFQWETLEDDIPTLFETLFQSAKAPILELQSEMRGKLKDIVLVRIQDIKYKFSLAEKSFAKEVRIVRSKASEPNESSYVLAEMLPAYRSAAQECGVGKGARQQHTVQGRITNGTLFPNISRAIKNDIEATAKAAFSTLQKSLVSVFVPIENDIAIALACAPQQPSNMEVVGREEEERRRGELADAVQGLMRQHAEVLASIADI</sequence>
<feature type="compositionally biased region" description="Polar residues" evidence="1">
    <location>
        <begin position="28"/>
        <end position="40"/>
    </location>
</feature>
<feature type="domain" description="Dynamin N-terminal" evidence="2">
    <location>
        <begin position="291"/>
        <end position="515"/>
    </location>
</feature>
<feature type="region of interest" description="Disordered" evidence="1">
    <location>
        <begin position="97"/>
        <end position="118"/>
    </location>
</feature>
<evidence type="ECO:0008006" key="6">
    <source>
        <dbReference type="Google" id="ProtNLM"/>
    </source>
</evidence>
<dbReference type="Gene3D" id="3.40.50.300">
    <property type="entry name" value="P-loop containing nucleotide triphosphate hydrolases"/>
    <property type="match status" value="1"/>
</dbReference>
<dbReference type="STRING" id="2656787.A0A370TNE0"/>
<dbReference type="PANTHER" id="PTHR36681">
    <property type="entry name" value="NUCLEAR GTPASE, GERMINAL CENTER-ASSOCIATED, TANDEM DUPLICATE 3"/>
    <property type="match status" value="1"/>
</dbReference>
<evidence type="ECO:0000259" key="3">
    <source>
        <dbReference type="Pfam" id="PF24564"/>
    </source>
</evidence>
<protein>
    <recommendedName>
        <fullName evidence="6">P-loop containing nucleoside triphosphate hydrolase</fullName>
    </recommendedName>
</protein>
<gene>
    <name evidence="4" type="ORF">BP5553_04467</name>
</gene>
<proteinExistence type="predicted"/>
<dbReference type="RefSeq" id="XP_031869690.1">
    <property type="nucleotide sequence ID" value="XM_032013090.1"/>
</dbReference>
<dbReference type="OrthoDB" id="3598281at2759"/>
<dbReference type="Proteomes" id="UP000254866">
    <property type="component" value="Unassembled WGS sequence"/>
</dbReference>
<dbReference type="PANTHER" id="PTHR36681:SF3">
    <property type="entry name" value="NUCLEAR GTPASE, GERMINAL CENTER-ASSOCIATED, TANDEM DUPLICATE 3"/>
    <property type="match status" value="1"/>
</dbReference>
<comment type="caution">
    <text evidence="4">The sequence shown here is derived from an EMBL/GenBank/DDBJ whole genome shotgun (WGS) entry which is preliminary data.</text>
</comment>
<feature type="compositionally biased region" description="Basic and acidic residues" evidence="1">
    <location>
        <begin position="1"/>
        <end position="10"/>
    </location>
</feature>
<evidence type="ECO:0000256" key="1">
    <source>
        <dbReference type="SAM" id="MobiDB-lite"/>
    </source>
</evidence>
<feature type="region of interest" description="Disordered" evidence="1">
    <location>
        <begin position="1"/>
        <end position="77"/>
    </location>
</feature>
<organism evidence="4 5">
    <name type="scientific">Venustampulla echinocandica</name>
    <dbReference type="NCBI Taxonomy" id="2656787"/>
    <lineage>
        <taxon>Eukaryota</taxon>
        <taxon>Fungi</taxon>
        <taxon>Dikarya</taxon>
        <taxon>Ascomycota</taxon>
        <taxon>Pezizomycotina</taxon>
        <taxon>Leotiomycetes</taxon>
        <taxon>Helotiales</taxon>
        <taxon>Pleuroascaceae</taxon>
        <taxon>Venustampulla</taxon>
    </lineage>
</organism>
<dbReference type="Pfam" id="PF24564">
    <property type="entry name" value="DUF7605"/>
    <property type="match status" value="1"/>
</dbReference>
<dbReference type="EMBL" id="NPIC01000003">
    <property type="protein sequence ID" value="RDL37034.1"/>
    <property type="molecule type" value="Genomic_DNA"/>
</dbReference>
<evidence type="ECO:0000313" key="4">
    <source>
        <dbReference type="EMBL" id="RDL37034.1"/>
    </source>
</evidence>
<dbReference type="AlphaFoldDB" id="A0A370TNE0"/>
<dbReference type="InterPro" id="IPR045063">
    <property type="entry name" value="Dynamin_N"/>
</dbReference>
<keyword evidence="5" id="KW-1185">Reference proteome</keyword>
<feature type="domain" description="DUF7605" evidence="3">
    <location>
        <begin position="702"/>
        <end position="880"/>
    </location>
</feature>